<comment type="caution">
    <text evidence="1">The sequence shown here is derived from an EMBL/GenBank/DDBJ whole genome shotgun (WGS) entry which is preliminary data.</text>
</comment>
<dbReference type="AlphaFoldDB" id="A0A098LGI6"/>
<keyword evidence="2" id="KW-1185">Reference proteome</keyword>
<protein>
    <submittedName>
        <fullName evidence="1">Uncharacterized protein</fullName>
    </submittedName>
</protein>
<organism evidence="1 2">
    <name type="scientific">Sporocytophaga myxococcoides</name>
    <dbReference type="NCBI Taxonomy" id="153721"/>
    <lineage>
        <taxon>Bacteria</taxon>
        <taxon>Pseudomonadati</taxon>
        <taxon>Bacteroidota</taxon>
        <taxon>Cytophagia</taxon>
        <taxon>Cytophagales</taxon>
        <taxon>Cytophagaceae</taxon>
        <taxon>Sporocytophaga</taxon>
    </lineage>
</organism>
<evidence type="ECO:0000313" key="2">
    <source>
        <dbReference type="Proteomes" id="UP000030185"/>
    </source>
</evidence>
<reference evidence="1 2" key="1">
    <citation type="submission" date="2014-09" db="EMBL/GenBank/DDBJ databases">
        <title>Sporocytophaga myxococcoides PG-01 genome sequencing.</title>
        <authorList>
            <person name="Liu L."/>
            <person name="Gao P.J."/>
            <person name="Chen G.J."/>
            <person name="Wang L.S."/>
        </authorList>
    </citation>
    <scope>NUCLEOTIDE SEQUENCE [LARGE SCALE GENOMIC DNA]</scope>
    <source>
        <strain evidence="1 2">PG-01</strain>
    </source>
</reference>
<proteinExistence type="predicted"/>
<evidence type="ECO:0000313" key="1">
    <source>
        <dbReference type="EMBL" id="GAL85552.1"/>
    </source>
</evidence>
<sequence length="194" mass="22354">MLVWLAFRKKDSTKYSPANYGSIFYHEDDYRQVEIVPFENFNALIKQAENIEEFAEKNFDGIGYSDIMVREENELKLKDRGIPVTELEEVLLNLSLPRKTLVTTGISPGEMVSKNTLGYGENWNGLFFQFESDIVSSIWIAGTIPTGKDKVTDTLNVLGRKWNLLLMDWNSCKLIDLKDKEQIVTYLSFEDYGE</sequence>
<dbReference type="Proteomes" id="UP000030185">
    <property type="component" value="Unassembled WGS sequence"/>
</dbReference>
<dbReference type="eggNOG" id="ENOG5033JFQ">
    <property type="taxonomic scope" value="Bacteria"/>
</dbReference>
<gene>
    <name evidence="1" type="ORF">MYP_2781</name>
</gene>
<accession>A0A098LGI6</accession>
<dbReference type="EMBL" id="BBLT01000005">
    <property type="protein sequence ID" value="GAL85552.1"/>
    <property type="molecule type" value="Genomic_DNA"/>
</dbReference>
<name>A0A098LGI6_9BACT</name>